<gene>
    <name evidence="2" type="ORF">BEH84_02189</name>
</gene>
<dbReference type="Gene3D" id="1.10.510.10">
    <property type="entry name" value="Transferase(Phosphotransferase) domain 1"/>
    <property type="match status" value="1"/>
</dbReference>
<feature type="domain" description="Protein kinase" evidence="1">
    <location>
        <begin position="22"/>
        <end position="301"/>
    </location>
</feature>
<dbReference type="Pfam" id="PF00069">
    <property type="entry name" value="Pkinase"/>
    <property type="match status" value="1"/>
</dbReference>
<dbReference type="EMBL" id="MCGI01000002">
    <property type="protein sequence ID" value="ODM11574.1"/>
    <property type="molecule type" value="Genomic_DNA"/>
</dbReference>
<reference evidence="2 3" key="1">
    <citation type="submission" date="2016-07" db="EMBL/GenBank/DDBJ databases">
        <title>Characterization of isolates of Eisenbergiella tayi derived from blood cultures, using whole genome sequencing.</title>
        <authorList>
            <person name="Burdz T."/>
            <person name="Wiebe D."/>
            <person name="Huynh C."/>
            <person name="Bernard K."/>
        </authorList>
    </citation>
    <scope>NUCLEOTIDE SEQUENCE [LARGE SCALE GENOMIC DNA]</scope>
    <source>
        <strain evidence="2 3">NML 120489</strain>
    </source>
</reference>
<dbReference type="InterPro" id="IPR011009">
    <property type="entry name" value="Kinase-like_dom_sf"/>
</dbReference>
<evidence type="ECO:0000259" key="1">
    <source>
        <dbReference type="PROSITE" id="PS50011"/>
    </source>
</evidence>
<proteinExistence type="predicted"/>
<dbReference type="AlphaFoldDB" id="A0A1E3ASF9"/>
<comment type="caution">
    <text evidence="2">The sequence shown here is derived from an EMBL/GenBank/DDBJ whole genome shotgun (WGS) entry which is preliminary data.</text>
</comment>
<evidence type="ECO:0000313" key="2">
    <source>
        <dbReference type="EMBL" id="ODM11574.1"/>
    </source>
</evidence>
<dbReference type="GO" id="GO:0005524">
    <property type="term" value="F:ATP binding"/>
    <property type="evidence" value="ECO:0007669"/>
    <property type="project" value="InterPro"/>
</dbReference>
<dbReference type="Proteomes" id="UP000095003">
    <property type="component" value="Unassembled WGS sequence"/>
</dbReference>
<keyword evidence="2" id="KW-0808">Transferase</keyword>
<protein>
    <submittedName>
        <fullName evidence="2">Protein kinase domain protein</fullName>
    </submittedName>
</protein>
<sequence length="301" mass="35029">MRTDMNLCAYEIHSLSIKNEQIKIKELLAYGTNAFVYKVEYRDRSYILKELFPEGLSEQRVIKRDSTGAVLYRLRIIDKFKWQRVKLQFLLSIYKNRLLQRNLAVNDCVSQNVGLFRTNGTLYALYENISGKDWSCYAGESLEELIIRCSKIAEIVYRIHRTGWLVMDVKASNFVINATESEEHIQLVDFDSMVRLSFARKKSKFYCSSETAPPELLEGRGRDVGVNSDVYSLAAMLFKKICGVSYNECKTLSLLMPFIENWSKERQSKFVNLLKMVLCPDITRRDISAIEFSRKLLELLR</sequence>
<dbReference type="SMART" id="SM00220">
    <property type="entry name" value="S_TKc"/>
    <property type="match status" value="1"/>
</dbReference>
<dbReference type="InterPro" id="IPR000719">
    <property type="entry name" value="Prot_kinase_dom"/>
</dbReference>
<name>A0A1E3ASF9_9FIRM</name>
<organism evidence="2 3">
    <name type="scientific">Eisenbergiella tayi</name>
    <dbReference type="NCBI Taxonomy" id="1432052"/>
    <lineage>
        <taxon>Bacteria</taxon>
        <taxon>Bacillati</taxon>
        <taxon>Bacillota</taxon>
        <taxon>Clostridia</taxon>
        <taxon>Lachnospirales</taxon>
        <taxon>Lachnospiraceae</taxon>
        <taxon>Eisenbergiella</taxon>
    </lineage>
</organism>
<keyword evidence="2" id="KW-0418">Kinase</keyword>
<dbReference type="RefSeq" id="WP_069156815.1">
    <property type="nucleotide sequence ID" value="NZ_DBGDOY010000012.1"/>
</dbReference>
<dbReference type="PROSITE" id="PS50011">
    <property type="entry name" value="PROTEIN_KINASE_DOM"/>
    <property type="match status" value="1"/>
</dbReference>
<dbReference type="GeneID" id="93300817"/>
<dbReference type="GO" id="GO:0004672">
    <property type="term" value="F:protein kinase activity"/>
    <property type="evidence" value="ECO:0007669"/>
    <property type="project" value="InterPro"/>
</dbReference>
<evidence type="ECO:0000313" key="3">
    <source>
        <dbReference type="Proteomes" id="UP000095003"/>
    </source>
</evidence>
<accession>A0A1E3ASF9</accession>
<dbReference type="SUPFAM" id="SSF56112">
    <property type="entry name" value="Protein kinase-like (PK-like)"/>
    <property type="match status" value="1"/>
</dbReference>